<sequence>MSKQALELYLRDGCPTGLLLSSVALLKGQSIDSIAKASGFPARIVDSIFKDRLAPALKRSAIKRIAGALGIDLVNMRFAAGQVHAFDLRRIPVMASSKRRMQIKQAVGILARGARIARVQMGGTLVSALSREHVYVAQTEVYRAIFVGRPGAFSPEMIPSAQWVCGTKKASVVRVSNNELVWGLHTSDITESEFDELFLGAEALIWDDIRTASRANGVSKQEIINFIQSRGEEIENARMGDAQRIANEDPPFLRLVDSLPEAWPRSAVG</sequence>
<dbReference type="Proteomes" id="UP000194440">
    <property type="component" value="Plasmid pACP4.1"/>
</dbReference>
<dbReference type="KEGG" id="acip:CBP36_19875"/>
<dbReference type="EMBL" id="CP021367">
    <property type="protein sequence ID" value="ART61227.1"/>
    <property type="molecule type" value="Genomic_DNA"/>
</dbReference>
<evidence type="ECO:0000313" key="2">
    <source>
        <dbReference type="Proteomes" id="UP000194440"/>
    </source>
</evidence>
<geneLocation type="plasmid" evidence="1 2">
    <name>pACP4.1</name>
</geneLocation>
<evidence type="ECO:0000313" key="1">
    <source>
        <dbReference type="EMBL" id="ART61227.1"/>
    </source>
</evidence>
<keyword evidence="1" id="KW-0614">Plasmid</keyword>
<dbReference type="KEGG" id="acis:CBP35_19845"/>
<organism evidence="1 2">
    <name type="scientific">Acidovorax carolinensis</name>
    <dbReference type="NCBI Taxonomy" id="553814"/>
    <lineage>
        <taxon>Bacteria</taxon>
        <taxon>Pseudomonadati</taxon>
        <taxon>Pseudomonadota</taxon>
        <taxon>Betaproteobacteria</taxon>
        <taxon>Burkholderiales</taxon>
        <taxon>Comamonadaceae</taxon>
        <taxon>Acidovorax</taxon>
    </lineage>
</organism>
<keyword evidence="2" id="KW-1185">Reference proteome</keyword>
<protein>
    <submittedName>
        <fullName evidence="1">Uncharacterized protein</fullName>
    </submittedName>
</protein>
<name>A0A240UIA6_9BURK</name>
<dbReference type="AlphaFoldDB" id="A0A240UIA6"/>
<proteinExistence type="predicted"/>
<gene>
    <name evidence="1" type="ORF">CBP36_19875</name>
</gene>
<reference evidence="1" key="1">
    <citation type="submission" date="2017-05" db="EMBL/GenBank/DDBJ databases">
        <title>Polyphasic characterization of four soil-derived phenanthrene-degrading Acidovorax strains and proposal of Acidovorax phenanthrenivorans sp. nov.</title>
        <authorList>
            <person name="Singleton D."/>
            <person name="Lee J."/>
            <person name="Dickey A.N."/>
            <person name="Stroud A."/>
            <person name="Scholl E.H."/>
            <person name="Wright F.A."/>
            <person name="Aitken M.D."/>
        </authorList>
    </citation>
    <scope>NUCLEOTIDE SEQUENCE</scope>
    <source>
        <strain evidence="1">P4</strain>
        <plasmid evidence="1">pACP4.1</plasmid>
    </source>
</reference>
<accession>A0A240UIA6</accession>